<dbReference type="PANTHER" id="PTHR21262:SF31">
    <property type="entry name" value="GTP PYROPHOSPHOKINASE"/>
    <property type="match status" value="1"/>
</dbReference>
<dbReference type="InterPro" id="IPR003607">
    <property type="entry name" value="HD/PDEase_dom"/>
</dbReference>
<dbReference type="CDD" id="cd01668">
    <property type="entry name" value="TGS_RSH"/>
    <property type="match status" value="1"/>
</dbReference>
<dbReference type="CDD" id="cd04876">
    <property type="entry name" value="ACT_RelA-SpoT"/>
    <property type="match status" value="1"/>
</dbReference>
<protein>
    <submittedName>
        <fullName evidence="8">Bifunctional (P)ppGpp synthase/hydrolase RelA</fullName>
    </submittedName>
</protein>
<dbReference type="AlphaFoldDB" id="A0A9E6XYU6"/>
<feature type="compositionally biased region" description="Basic and acidic residues" evidence="4">
    <location>
        <begin position="76"/>
        <end position="86"/>
    </location>
</feature>
<comment type="similarity">
    <text evidence="3">Belongs to the relA/spoT family.</text>
</comment>
<dbReference type="FunFam" id="1.10.3210.10:FF:000001">
    <property type="entry name" value="GTP pyrophosphokinase RelA"/>
    <property type="match status" value="1"/>
</dbReference>
<dbReference type="PANTHER" id="PTHR21262">
    <property type="entry name" value="GUANOSINE-3',5'-BIS DIPHOSPHATE 3'-PYROPHOSPHOHYDROLASE"/>
    <property type="match status" value="1"/>
</dbReference>
<dbReference type="Pfam" id="PF04607">
    <property type="entry name" value="RelA_SpoT"/>
    <property type="match status" value="1"/>
</dbReference>
<evidence type="ECO:0000259" key="6">
    <source>
        <dbReference type="PROSITE" id="PS51831"/>
    </source>
</evidence>
<dbReference type="NCBIfam" id="TIGR00691">
    <property type="entry name" value="spoT_relA"/>
    <property type="match status" value="1"/>
</dbReference>
<evidence type="ECO:0000256" key="2">
    <source>
        <dbReference type="ARBA" id="ARBA00048244"/>
    </source>
</evidence>
<dbReference type="InterPro" id="IPR043519">
    <property type="entry name" value="NT_sf"/>
</dbReference>
<dbReference type="CDD" id="cd05399">
    <property type="entry name" value="NT_Rel-Spo_like"/>
    <property type="match status" value="1"/>
</dbReference>
<dbReference type="Pfam" id="PF19296">
    <property type="entry name" value="RelA_AH_RIS"/>
    <property type="match status" value="1"/>
</dbReference>
<comment type="catalytic activity">
    <reaction evidence="2">
        <text>GTP + ATP = guanosine 3'-diphosphate 5'-triphosphate + AMP</text>
        <dbReference type="Rhea" id="RHEA:22088"/>
        <dbReference type="ChEBI" id="CHEBI:30616"/>
        <dbReference type="ChEBI" id="CHEBI:37565"/>
        <dbReference type="ChEBI" id="CHEBI:142410"/>
        <dbReference type="ChEBI" id="CHEBI:456215"/>
        <dbReference type="EC" id="2.7.6.5"/>
    </reaction>
</comment>
<comment type="pathway">
    <text evidence="1">Purine metabolism; ppGpp biosynthesis; ppGpp from GTP: step 1/2.</text>
</comment>
<feature type="region of interest" description="Disordered" evidence="4">
    <location>
        <begin position="656"/>
        <end position="686"/>
    </location>
</feature>
<feature type="compositionally biased region" description="Basic and acidic residues" evidence="4">
    <location>
        <begin position="35"/>
        <end position="67"/>
    </location>
</feature>
<dbReference type="GO" id="GO:0005886">
    <property type="term" value="C:plasma membrane"/>
    <property type="evidence" value="ECO:0007669"/>
    <property type="project" value="TreeGrafter"/>
</dbReference>
<dbReference type="InterPro" id="IPR045600">
    <property type="entry name" value="RelA/SpoT_AH_RIS"/>
</dbReference>
<dbReference type="Gene3D" id="3.10.20.30">
    <property type="match status" value="1"/>
</dbReference>
<dbReference type="KEGG" id="sbae:DSM104329_03232"/>
<dbReference type="Gene3D" id="1.10.3210.10">
    <property type="entry name" value="Hypothetical protein af1432"/>
    <property type="match status" value="1"/>
</dbReference>
<dbReference type="Pfam" id="PF02824">
    <property type="entry name" value="TGS"/>
    <property type="match status" value="1"/>
</dbReference>
<name>A0A9E6XYU6_9ACTN</name>
<feature type="region of interest" description="Disordered" evidence="4">
    <location>
        <begin position="1"/>
        <end position="96"/>
    </location>
</feature>
<dbReference type="SMART" id="SM00471">
    <property type="entry name" value="HDc"/>
    <property type="match status" value="1"/>
</dbReference>
<dbReference type="Pfam" id="PF13291">
    <property type="entry name" value="ACT_4"/>
    <property type="match status" value="1"/>
</dbReference>
<dbReference type="Gene3D" id="3.30.70.260">
    <property type="match status" value="1"/>
</dbReference>
<organism evidence="8 9">
    <name type="scientific">Capillimicrobium parvum</name>
    <dbReference type="NCBI Taxonomy" id="2884022"/>
    <lineage>
        <taxon>Bacteria</taxon>
        <taxon>Bacillati</taxon>
        <taxon>Actinomycetota</taxon>
        <taxon>Thermoleophilia</taxon>
        <taxon>Solirubrobacterales</taxon>
        <taxon>Capillimicrobiaceae</taxon>
        <taxon>Capillimicrobium</taxon>
    </lineage>
</organism>
<evidence type="ECO:0000313" key="9">
    <source>
        <dbReference type="Proteomes" id="UP001162834"/>
    </source>
</evidence>
<dbReference type="InterPro" id="IPR045865">
    <property type="entry name" value="ACT-like_dom_sf"/>
</dbReference>
<evidence type="ECO:0000313" key="8">
    <source>
        <dbReference type="EMBL" id="UGS36821.1"/>
    </source>
</evidence>
<evidence type="ECO:0000256" key="1">
    <source>
        <dbReference type="ARBA" id="ARBA00004976"/>
    </source>
</evidence>
<dbReference type="SUPFAM" id="SSF81271">
    <property type="entry name" value="TGS-like"/>
    <property type="match status" value="1"/>
</dbReference>
<dbReference type="RefSeq" id="WP_259310885.1">
    <property type="nucleotide sequence ID" value="NZ_CP087164.1"/>
</dbReference>
<accession>A0A9E6XYU6</accession>
<gene>
    <name evidence="8" type="primary">relA</name>
    <name evidence="8" type="ORF">DSM104329_03232</name>
</gene>
<dbReference type="InterPro" id="IPR004095">
    <property type="entry name" value="TGS"/>
</dbReference>
<feature type="domain" description="ACT" evidence="5">
    <location>
        <begin position="759"/>
        <end position="832"/>
    </location>
</feature>
<keyword evidence="9" id="KW-1185">Reference proteome</keyword>
<dbReference type="EMBL" id="CP087164">
    <property type="protein sequence ID" value="UGS36821.1"/>
    <property type="molecule type" value="Genomic_DNA"/>
</dbReference>
<reference evidence="8" key="1">
    <citation type="journal article" date="2022" name="Int. J. Syst. Evol. Microbiol.">
        <title>Pseudomonas aegrilactucae sp. nov. and Pseudomonas morbosilactucae sp. nov., pathogens causing bacterial rot of lettuce in Japan.</title>
        <authorList>
            <person name="Sawada H."/>
            <person name="Fujikawa T."/>
            <person name="Satou M."/>
        </authorList>
    </citation>
    <scope>NUCLEOTIDE SEQUENCE</scope>
    <source>
        <strain evidence="8">0166_1</strain>
    </source>
</reference>
<dbReference type="GO" id="GO:0015969">
    <property type="term" value="P:guanosine tetraphosphate metabolic process"/>
    <property type="evidence" value="ECO:0007669"/>
    <property type="project" value="InterPro"/>
</dbReference>
<dbReference type="SUPFAM" id="SSF109604">
    <property type="entry name" value="HD-domain/PDEase-like"/>
    <property type="match status" value="1"/>
</dbReference>
<feature type="domain" description="HD" evidence="6">
    <location>
        <begin position="148"/>
        <end position="247"/>
    </location>
</feature>
<dbReference type="GO" id="GO:0008728">
    <property type="term" value="F:GTP diphosphokinase activity"/>
    <property type="evidence" value="ECO:0007669"/>
    <property type="project" value="UniProtKB-EC"/>
</dbReference>
<dbReference type="InterPro" id="IPR012676">
    <property type="entry name" value="TGS-like"/>
</dbReference>
<dbReference type="Gene3D" id="3.30.460.10">
    <property type="entry name" value="Beta Polymerase, domain 2"/>
    <property type="match status" value="1"/>
</dbReference>
<evidence type="ECO:0000259" key="5">
    <source>
        <dbReference type="PROSITE" id="PS51671"/>
    </source>
</evidence>
<dbReference type="InterPro" id="IPR004811">
    <property type="entry name" value="RelA/Spo_fam"/>
</dbReference>
<sequence length="836" mass="93070">MAERADRRRRGAGGVTVPPGDVAPPAGSPDILDEAGTRGDAADRAGAPRRDGANGSPRPREAVDRSGRGHAPVKRAPVDRVAHPDAHGASQRADLTDTERQLLGDLFAIVEEHASDSVVKIDRARVEDAFVFACEHHADQRRKSGEDFIVHPVGVAKICAGLRLDTETLCAALLHDTVEDTSASLQEVRERFGDEIASLVDGVTKLTGITFQSRDEAQAENYRKMMVAMASDIRVILIKLADRMHNMRTISAMPKQKQIDKAKETLEIYAPIAHRLGIHAIKWELEDLAFQALHPRKYQEIKGLVAQQREERENYVTEAGEYLARELEALGIHAEIAGRAKHFYSIYSKMTKKGREFNEIYDLTAMRVVVDSVKDCYGAVGVIHSLWKPLPGRFKDFIAMPKFNMYQSLHTTVIGPEGQPLEIQIRTREMHDMAEYGVAAHWIYKEGKGGVPANASGDEKLKWLRSMLDWQQELSDPKEFMENLKVDLFEDEVFVFTPKGEVKSLAAGATPLDFAYEVHTEIGHRCVGARVNGKIVPLHYELRSGDIVEILTAKRERGPSRDWLALVRTTRARNKIKAWFKAESREDTEHTGRELLQEHLRKAGLPAQKISGSALLADVIREMGFRKAEEFYIALGGAKISAKVVVNKVLQRLKQGEAAEEEHTPAETLVGDARRQRRQPTGSATSYGIRVEGVEDVMIRLAKCCRPVPGDPIVGYVSLGRGITIHRDDCPNAVALRKDPERFVPVEWEGEHNSSFKVELQVDGWDRHRLLEDLSRAIAEGGLNIVEARCIVSPPMVQNRFVVEVADTQTLKGTITRIRNIDSVFDAYRVTPGAGG</sequence>
<dbReference type="FunFam" id="3.10.20.30:FF:000002">
    <property type="entry name" value="GTP pyrophosphokinase (RelA/SpoT)"/>
    <property type="match status" value="1"/>
</dbReference>
<dbReference type="InterPro" id="IPR006674">
    <property type="entry name" value="HD_domain"/>
</dbReference>
<dbReference type="PROSITE" id="PS51671">
    <property type="entry name" value="ACT"/>
    <property type="match status" value="1"/>
</dbReference>
<evidence type="ECO:0000256" key="3">
    <source>
        <dbReference type="RuleBase" id="RU003847"/>
    </source>
</evidence>
<dbReference type="PROSITE" id="PS51880">
    <property type="entry name" value="TGS"/>
    <property type="match status" value="1"/>
</dbReference>
<dbReference type="SMART" id="SM00954">
    <property type="entry name" value="RelA_SpoT"/>
    <property type="match status" value="1"/>
</dbReference>
<dbReference type="InterPro" id="IPR033655">
    <property type="entry name" value="TGS_RelA/SpoT"/>
</dbReference>
<evidence type="ECO:0000256" key="4">
    <source>
        <dbReference type="SAM" id="MobiDB-lite"/>
    </source>
</evidence>
<dbReference type="SUPFAM" id="SSF81301">
    <property type="entry name" value="Nucleotidyltransferase"/>
    <property type="match status" value="1"/>
</dbReference>
<comment type="function">
    <text evidence="3">In eubacteria ppGpp (guanosine 3'-diphosphate 5'-diphosphate) is a mediator of the stringent response that coordinates a variety of cellular activities in response to changes in nutritional abundance.</text>
</comment>
<dbReference type="CDD" id="cd00077">
    <property type="entry name" value="HDc"/>
    <property type="match status" value="1"/>
</dbReference>
<dbReference type="InterPro" id="IPR007685">
    <property type="entry name" value="RelA_SpoT"/>
</dbReference>
<proteinExistence type="inferred from homology"/>
<dbReference type="InterPro" id="IPR002912">
    <property type="entry name" value="ACT_dom"/>
</dbReference>
<dbReference type="Pfam" id="PF13328">
    <property type="entry name" value="HD_4"/>
    <property type="match status" value="1"/>
</dbReference>
<dbReference type="Proteomes" id="UP001162834">
    <property type="component" value="Chromosome"/>
</dbReference>
<dbReference type="InterPro" id="IPR012675">
    <property type="entry name" value="Beta-grasp_dom_sf"/>
</dbReference>
<feature type="domain" description="TGS" evidence="7">
    <location>
        <begin position="491"/>
        <end position="552"/>
    </location>
</feature>
<evidence type="ECO:0000259" key="7">
    <source>
        <dbReference type="PROSITE" id="PS51880"/>
    </source>
</evidence>
<dbReference type="PROSITE" id="PS51831">
    <property type="entry name" value="HD"/>
    <property type="match status" value="1"/>
</dbReference>
<dbReference type="SUPFAM" id="SSF55021">
    <property type="entry name" value="ACT-like"/>
    <property type="match status" value="1"/>
</dbReference>
<dbReference type="FunFam" id="3.30.460.10:FF:000001">
    <property type="entry name" value="GTP pyrophosphokinase RelA"/>
    <property type="match status" value="1"/>
</dbReference>
<feature type="compositionally biased region" description="Basic and acidic residues" evidence="4">
    <location>
        <begin position="656"/>
        <end position="665"/>
    </location>
</feature>